<evidence type="ECO:0000256" key="3">
    <source>
        <dbReference type="ARBA" id="ARBA00023002"/>
    </source>
</evidence>
<dbReference type="InterPro" id="IPR036291">
    <property type="entry name" value="NAD(P)-bd_dom_sf"/>
</dbReference>
<dbReference type="PANTHER" id="PTHR44169:SF3">
    <property type="entry name" value="SHORT-CHAIN DEHYDROGENASE SRDE"/>
    <property type="match status" value="1"/>
</dbReference>
<dbReference type="InterPro" id="IPR020904">
    <property type="entry name" value="Sc_DH/Rdtase_CS"/>
</dbReference>
<dbReference type="STRING" id="1220924.W2S7I0"/>
<dbReference type="GO" id="GO:0006654">
    <property type="term" value="P:phosphatidic acid biosynthetic process"/>
    <property type="evidence" value="ECO:0007669"/>
    <property type="project" value="TreeGrafter"/>
</dbReference>
<dbReference type="Pfam" id="PF00106">
    <property type="entry name" value="adh_short"/>
    <property type="match status" value="1"/>
</dbReference>
<dbReference type="GO" id="GO:0000140">
    <property type="term" value="F:acylglycerone-phosphate reductase (NADP+) activity"/>
    <property type="evidence" value="ECO:0007669"/>
    <property type="project" value="TreeGrafter"/>
</dbReference>
<dbReference type="EMBL" id="KB822714">
    <property type="protein sequence ID" value="ETN44666.1"/>
    <property type="molecule type" value="Genomic_DNA"/>
</dbReference>
<comment type="similarity">
    <text evidence="1">Belongs to the short-chain dehydrogenases/reductases (SDR) family.</text>
</comment>
<dbReference type="SUPFAM" id="SSF51735">
    <property type="entry name" value="NAD(P)-binding Rossmann-fold domains"/>
    <property type="match status" value="1"/>
</dbReference>
<dbReference type="Proteomes" id="UP000030752">
    <property type="component" value="Unassembled WGS sequence"/>
</dbReference>
<evidence type="ECO:0008006" key="6">
    <source>
        <dbReference type="Google" id="ProtNLM"/>
    </source>
</evidence>
<dbReference type="eggNOG" id="KOG1209">
    <property type="taxonomic scope" value="Eukaryota"/>
</dbReference>
<evidence type="ECO:0000256" key="2">
    <source>
        <dbReference type="ARBA" id="ARBA00022857"/>
    </source>
</evidence>
<keyword evidence="2" id="KW-0521">NADP</keyword>
<accession>W2S7I0</accession>
<dbReference type="HOGENOM" id="CLU_010194_2_9_1"/>
<dbReference type="OrthoDB" id="2102561at2759"/>
<protein>
    <recommendedName>
        <fullName evidence="6">NADPH-dependent 1-acyldihydroxyacetone phosphate reductase</fullName>
    </recommendedName>
</protein>
<dbReference type="AlphaFoldDB" id="W2S7I0"/>
<proteinExistence type="inferred from homology"/>
<organism evidence="4 5">
    <name type="scientific">Cyphellophora europaea (strain CBS 101466)</name>
    <name type="common">Phialophora europaea</name>
    <dbReference type="NCBI Taxonomy" id="1220924"/>
    <lineage>
        <taxon>Eukaryota</taxon>
        <taxon>Fungi</taxon>
        <taxon>Dikarya</taxon>
        <taxon>Ascomycota</taxon>
        <taxon>Pezizomycotina</taxon>
        <taxon>Eurotiomycetes</taxon>
        <taxon>Chaetothyriomycetidae</taxon>
        <taxon>Chaetothyriales</taxon>
        <taxon>Cyphellophoraceae</taxon>
        <taxon>Cyphellophora</taxon>
    </lineage>
</organism>
<dbReference type="PANTHER" id="PTHR44169">
    <property type="entry name" value="NADPH-DEPENDENT 1-ACYLDIHYDROXYACETONE PHOSPHATE REDUCTASE"/>
    <property type="match status" value="1"/>
</dbReference>
<dbReference type="InParanoid" id="W2S7I0"/>
<evidence type="ECO:0000256" key="1">
    <source>
        <dbReference type="ARBA" id="ARBA00006484"/>
    </source>
</evidence>
<evidence type="ECO:0000313" key="5">
    <source>
        <dbReference type="Proteomes" id="UP000030752"/>
    </source>
</evidence>
<keyword evidence="3" id="KW-0560">Oxidoreductase</keyword>
<dbReference type="VEuPathDB" id="FungiDB:HMPREF1541_10336"/>
<dbReference type="GeneID" id="19977675"/>
<dbReference type="GO" id="GO:0005783">
    <property type="term" value="C:endoplasmic reticulum"/>
    <property type="evidence" value="ECO:0007669"/>
    <property type="project" value="TreeGrafter"/>
</dbReference>
<evidence type="ECO:0000313" key="4">
    <source>
        <dbReference type="EMBL" id="ETN44666.1"/>
    </source>
</evidence>
<dbReference type="PROSITE" id="PS00061">
    <property type="entry name" value="ADH_SHORT"/>
    <property type="match status" value="1"/>
</dbReference>
<dbReference type="GO" id="GO:0004806">
    <property type="term" value="F:triacylglycerol lipase activity"/>
    <property type="evidence" value="ECO:0007669"/>
    <property type="project" value="TreeGrafter"/>
</dbReference>
<gene>
    <name evidence="4" type="ORF">HMPREF1541_10336</name>
</gene>
<keyword evidence="5" id="KW-1185">Reference proteome</keyword>
<dbReference type="PRINTS" id="PR00081">
    <property type="entry name" value="GDHRDH"/>
</dbReference>
<dbReference type="GO" id="GO:0005811">
    <property type="term" value="C:lipid droplet"/>
    <property type="evidence" value="ECO:0007669"/>
    <property type="project" value="TreeGrafter"/>
</dbReference>
<name>W2S7I0_CYPE1</name>
<dbReference type="Gene3D" id="3.40.50.720">
    <property type="entry name" value="NAD(P)-binding Rossmann-like Domain"/>
    <property type="match status" value="1"/>
</dbReference>
<reference evidence="4 5" key="1">
    <citation type="submission" date="2013-03" db="EMBL/GenBank/DDBJ databases">
        <title>The Genome Sequence of Phialophora europaea CBS 101466.</title>
        <authorList>
            <consortium name="The Broad Institute Genomics Platform"/>
            <person name="Cuomo C."/>
            <person name="de Hoog S."/>
            <person name="Gorbushina A."/>
            <person name="Walker B."/>
            <person name="Young S.K."/>
            <person name="Zeng Q."/>
            <person name="Gargeya S."/>
            <person name="Fitzgerald M."/>
            <person name="Haas B."/>
            <person name="Abouelleil A."/>
            <person name="Allen A.W."/>
            <person name="Alvarado L."/>
            <person name="Arachchi H.M."/>
            <person name="Berlin A.M."/>
            <person name="Chapman S.B."/>
            <person name="Gainer-Dewar J."/>
            <person name="Goldberg J."/>
            <person name="Griggs A."/>
            <person name="Gujja S."/>
            <person name="Hansen M."/>
            <person name="Howarth C."/>
            <person name="Imamovic A."/>
            <person name="Ireland A."/>
            <person name="Larimer J."/>
            <person name="McCowan C."/>
            <person name="Murphy C."/>
            <person name="Pearson M."/>
            <person name="Poon T.W."/>
            <person name="Priest M."/>
            <person name="Roberts A."/>
            <person name="Saif S."/>
            <person name="Shea T."/>
            <person name="Sisk P."/>
            <person name="Sykes S."/>
            <person name="Wortman J."/>
            <person name="Nusbaum C."/>
            <person name="Birren B."/>
        </authorList>
    </citation>
    <scope>NUCLEOTIDE SEQUENCE [LARGE SCALE GENOMIC DNA]</scope>
    <source>
        <strain evidence="4 5">CBS 101466</strain>
    </source>
</reference>
<dbReference type="RefSeq" id="XP_008713229.1">
    <property type="nucleotide sequence ID" value="XM_008715007.1"/>
</dbReference>
<dbReference type="GO" id="GO:0019433">
    <property type="term" value="P:triglyceride catabolic process"/>
    <property type="evidence" value="ECO:0007669"/>
    <property type="project" value="TreeGrafter"/>
</dbReference>
<sequence>MAPLKRSILITGCSDGGLGAALAHEMHRTGHWRVLASARSLKKMATLAAAGIETMTLDVLSEDSLEAGVAYVSELLGGSLDALLLNAGGGLSMPLIDTTLSSLRNLYELNVFAPLRTAQLFLPLLLKSTKQPLIINNTSCAALQPVGGLPWQAPYNSSKAASSSMTHSLRHELSPFGIKVVELLTASVKSNFFVNLANQTTASATAARLPEGSLYEPAKEDLEAFMGGGHAEVTAMDQTVYAKRVVSDLEGGWLGGGPPESIWRGTFASRVWLMHMFQGLVPGWATRWMVRDTGKVDVVERKVRAASKAKGKAS</sequence>
<dbReference type="InterPro" id="IPR002347">
    <property type="entry name" value="SDR_fam"/>
</dbReference>